<dbReference type="GO" id="GO:0005886">
    <property type="term" value="C:plasma membrane"/>
    <property type="evidence" value="ECO:0007669"/>
    <property type="project" value="UniProtKB-SubCell"/>
</dbReference>
<dbReference type="PANTHER" id="PTHR30572:SF9">
    <property type="entry name" value="ABC TRANSPORTER PERMEASE PROTEIN"/>
    <property type="match status" value="1"/>
</dbReference>
<gene>
    <name evidence="9" type="ORF">IAB05_05665</name>
</gene>
<evidence type="ECO:0000256" key="6">
    <source>
        <dbReference type="SAM" id="Phobius"/>
    </source>
</evidence>
<feature type="transmembrane region" description="Helical" evidence="6">
    <location>
        <begin position="487"/>
        <end position="514"/>
    </location>
</feature>
<evidence type="ECO:0000259" key="7">
    <source>
        <dbReference type="Pfam" id="PF02687"/>
    </source>
</evidence>
<evidence type="ECO:0000256" key="4">
    <source>
        <dbReference type="ARBA" id="ARBA00022989"/>
    </source>
</evidence>
<dbReference type="PANTHER" id="PTHR30572">
    <property type="entry name" value="MEMBRANE COMPONENT OF TRANSPORTER-RELATED"/>
    <property type="match status" value="1"/>
</dbReference>
<proteinExistence type="predicted"/>
<feature type="transmembrane region" description="Helical" evidence="6">
    <location>
        <begin position="404"/>
        <end position="422"/>
    </location>
</feature>
<feature type="transmembrane region" description="Helical" evidence="6">
    <location>
        <begin position="267"/>
        <end position="291"/>
    </location>
</feature>
<feature type="transmembrane region" description="Helical" evidence="6">
    <location>
        <begin position="729"/>
        <end position="749"/>
    </location>
</feature>
<dbReference type="GO" id="GO:0022857">
    <property type="term" value="F:transmembrane transporter activity"/>
    <property type="evidence" value="ECO:0007669"/>
    <property type="project" value="TreeGrafter"/>
</dbReference>
<keyword evidence="2" id="KW-1003">Cell membrane</keyword>
<comment type="subcellular location">
    <subcellularLocation>
        <location evidence="1">Cell membrane</location>
        <topology evidence="1">Multi-pass membrane protein</topology>
    </subcellularLocation>
</comment>
<protein>
    <recommendedName>
        <fullName evidence="11">ABC transporter permease</fullName>
    </recommendedName>
</protein>
<accession>A0A9D1SHY9</accession>
<keyword evidence="4 6" id="KW-1133">Transmembrane helix</keyword>
<dbReference type="InterPro" id="IPR050250">
    <property type="entry name" value="Macrolide_Exporter_MacB"/>
</dbReference>
<sequence>MKAFLRHILRSADASKVQMTVIIVTIAVVTAMIFVSFSLSDIFYNINMAEYDRVADGADILIGSNFSTNTMFSMNRAKAVLASMPEVKEADYFYKTSSVMKTDDRSKTVMIEATDLSDYLKRHPVYFADEFTPSDLGDGAENQAYYEELVSNYPAVVVGQSFAEANGIAVGDIIEVYLPMHENYISLLVRYIAVNEGIFSSAADVNILTDFSAVGNIGMITAAYVRLYDPDDFDSVREYLQTAFPAVEVTEGNNYDDVMAIVHNNTLLLSIGLVFLIVTMSLILFTSYLIIARNRMSEMVVFKAAGATPGQVAGIMLAEVSFYAVIGAAIGLILGRLVMAVAVTALVPRGTGIVDYAVWKYLCSFVLAFAVTVLASLGPVVSVSKKSVRELSSNSFKFHKPAKPYILPIALLLTAGAVAAYLTTDGIFLAVSAVAVIATAAFTAHSLVPYVLKLFGTLTSKYPKGGAFAVAGLGAVRNNAMMSVTTLVAVVIAFSYLVVEVVGMVQGAIVPFGIRYRADLVVNISRDTGDYTLAEVDNEINAVHGVEWSGRFNSFDYYVPGSDSDEWTIYGVEDMKTLEHCIIPADSLDDISERWNAAISEGKHPIVLSRDMALRCGYDIGDEVIASPSDIDYSDDVSAFVLVGIDETVTEYDRVGYVEFSQLAVYRDSCIYLVDVADDADVTAVFLALRDRIEALDIPLAFTLDFDEWAYAGTRSLAGVGSLLTLVQILVYVVAVIGIVNISTVTFFDRRSEFKLYSIIGMSAGDHMRFSLGEALIAGGTGALTGFLIGFGINLLVPSLGSIISKYLALEVFPVWLVVVTLAAFALFIGCWLAIAAASAKDLKPESINERPRV</sequence>
<reference evidence="9" key="1">
    <citation type="submission" date="2020-10" db="EMBL/GenBank/DDBJ databases">
        <authorList>
            <person name="Gilroy R."/>
        </authorList>
    </citation>
    <scope>NUCLEOTIDE SEQUENCE</scope>
    <source>
        <strain evidence="9">18911</strain>
    </source>
</reference>
<dbReference type="Pfam" id="PF02687">
    <property type="entry name" value="FtsX"/>
    <property type="match status" value="2"/>
</dbReference>
<feature type="domain" description="MacB-like periplasmic core" evidence="8">
    <location>
        <begin position="22"/>
        <end position="242"/>
    </location>
</feature>
<keyword evidence="3 6" id="KW-0812">Transmembrane</keyword>
<evidence type="ECO:0000256" key="5">
    <source>
        <dbReference type="ARBA" id="ARBA00023136"/>
    </source>
</evidence>
<feature type="domain" description="ABC3 transporter permease C-terminal" evidence="7">
    <location>
        <begin position="272"/>
        <end position="387"/>
    </location>
</feature>
<feature type="domain" description="ABC3 transporter permease C-terminal" evidence="7">
    <location>
        <begin position="729"/>
        <end position="837"/>
    </location>
</feature>
<name>A0A9D1SHY9_9FIRM</name>
<feature type="transmembrane region" description="Helical" evidence="6">
    <location>
        <begin position="813"/>
        <end position="835"/>
    </location>
</feature>
<evidence type="ECO:0000313" key="10">
    <source>
        <dbReference type="Proteomes" id="UP000824094"/>
    </source>
</evidence>
<feature type="transmembrane region" description="Helical" evidence="6">
    <location>
        <begin position="21"/>
        <end position="39"/>
    </location>
</feature>
<evidence type="ECO:0000256" key="1">
    <source>
        <dbReference type="ARBA" id="ARBA00004651"/>
    </source>
</evidence>
<feature type="transmembrane region" description="Helical" evidence="6">
    <location>
        <begin position="770"/>
        <end position="793"/>
    </location>
</feature>
<keyword evidence="5 6" id="KW-0472">Membrane</keyword>
<evidence type="ECO:0008006" key="11">
    <source>
        <dbReference type="Google" id="ProtNLM"/>
    </source>
</evidence>
<evidence type="ECO:0000313" key="9">
    <source>
        <dbReference type="EMBL" id="HIU60861.1"/>
    </source>
</evidence>
<evidence type="ECO:0000256" key="3">
    <source>
        <dbReference type="ARBA" id="ARBA00022692"/>
    </source>
</evidence>
<dbReference type="InterPro" id="IPR003838">
    <property type="entry name" value="ABC3_permease_C"/>
</dbReference>
<evidence type="ECO:0000256" key="2">
    <source>
        <dbReference type="ARBA" id="ARBA00022475"/>
    </source>
</evidence>
<dbReference type="Proteomes" id="UP000824094">
    <property type="component" value="Unassembled WGS sequence"/>
</dbReference>
<dbReference type="EMBL" id="DVNF01000164">
    <property type="protein sequence ID" value="HIU60861.1"/>
    <property type="molecule type" value="Genomic_DNA"/>
</dbReference>
<feature type="transmembrane region" description="Helical" evidence="6">
    <location>
        <begin position="359"/>
        <end position="383"/>
    </location>
</feature>
<feature type="transmembrane region" description="Helical" evidence="6">
    <location>
        <begin position="322"/>
        <end position="347"/>
    </location>
</feature>
<dbReference type="Pfam" id="PF12704">
    <property type="entry name" value="MacB_PCD"/>
    <property type="match status" value="1"/>
</dbReference>
<feature type="transmembrane region" description="Helical" evidence="6">
    <location>
        <begin position="428"/>
        <end position="452"/>
    </location>
</feature>
<dbReference type="AlphaFoldDB" id="A0A9D1SHY9"/>
<reference evidence="9" key="2">
    <citation type="journal article" date="2021" name="PeerJ">
        <title>Extensive microbial diversity within the chicken gut microbiome revealed by metagenomics and culture.</title>
        <authorList>
            <person name="Gilroy R."/>
            <person name="Ravi A."/>
            <person name="Getino M."/>
            <person name="Pursley I."/>
            <person name="Horton D.L."/>
            <person name="Alikhan N.F."/>
            <person name="Baker D."/>
            <person name="Gharbi K."/>
            <person name="Hall N."/>
            <person name="Watson M."/>
            <person name="Adriaenssens E.M."/>
            <person name="Foster-Nyarko E."/>
            <person name="Jarju S."/>
            <person name="Secka A."/>
            <person name="Antonio M."/>
            <person name="Oren A."/>
            <person name="Chaudhuri R.R."/>
            <person name="La Ragione R."/>
            <person name="Hildebrand F."/>
            <person name="Pallen M.J."/>
        </authorList>
    </citation>
    <scope>NUCLEOTIDE SEQUENCE</scope>
    <source>
        <strain evidence="9">18911</strain>
    </source>
</reference>
<evidence type="ECO:0000259" key="8">
    <source>
        <dbReference type="Pfam" id="PF12704"/>
    </source>
</evidence>
<comment type="caution">
    <text evidence="9">The sequence shown here is derived from an EMBL/GenBank/DDBJ whole genome shotgun (WGS) entry which is preliminary data.</text>
</comment>
<dbReference type="InterPro" id="IPR025857">
    <property type="entry name" value="MacB_PCD"/>
</dbReference>
<organism evidence="9 10">
    <name type="scientific">Candidatus Stercoripulliclostridium merdigallinarum</name>
    <dbReference type="NCBI Taxonomy" id="2840951"/>
    <lineage>
        <taxon>Bacteria</taxon>
        <taxon>Bacillati</taxon>
        <taxon>Bacillota</taxon>
        <taxon>Clostridia</taxon>
        <taxon>Eubacteriales</taxon>
        <taxon>Candidatus Stercoripulliclostridium</taxon>
    </lineage>
</organism>